<dbReference type="EnsemblProtists" id="PYU1_T004073">
    <property type="protein sequence ID" value="PYU1_T004073"/>
    <property type="gene ID" value="PYU1_G004063"/>
</dbReference>
<sequence length="625" mass="70143">MDKKSLLSVLSPQLQALVEASLGVPLQANAPAQPLLKHPESPGFVVKDAFLGSEHAVTVRDALLALTKTESFHEAKVGHGDHLRNERAVRGDRIHWVKRPSDLNRSDLLHPAILYLMKQVESAAYAFKQTNPDLDLRNVTSTQFAIFPGDGSRFVKHTDTYSTAHQDESGTSSSSDGLVRVLTCVYYLNQDWVPEHEGQLRVYVKGTSTLLMQHWDVAPKLDTLVVFRSLDVEHEVLPTFYERMAITVWYYGHVAKQPPDPAASIEPQKQQRQNSLEPPPSPSPNILLSKEASLGDARTIFVGIPSYRDPECRHTVADLLHKATFPDRIHIGIYLQEDENDDTLRHFEEMYPRSQVRVQFADYRSAAGPCVARAGMQKLWDGEDFYLQIDSHMRFRAGWDVFLLEQLLLCATPKPILTTYPLGYTLPNNVSSDRRPTLLCASAFDENGILRQASKTLATISPVPLPSSFWAAGFAFSSAKVISEVPYDESLRFLFFGEEASMSARLWTSGWDFFTPGESIIYHLWTRSYRRVFQEIEDNDTAVWRTASQRYVKSLLLGGGNNQEPTGSIAAGTYSLGSERSLDAYQQRIGVNFAKQEIQWEAEWGNLDPIQFELATKSAGVHAPA</sequence>
<keyword evidence="3" id="KW-0479">Metal-binding</keyword>
<dbReference type="GO" id="GO:0031418">
    <property type="term" value="F:L-ascorbic acid binding"/>
    <property type="evidence" value="ECO:0007669"/>
    <property type="project" value="InterPro"/>
</dbReference>
<dbReference type="PANTHER" id="PTHR34496:SF9">
    <property type="entry name" value="[SKP1-PROTEIN]-HYDROXYPROLINE N-ACETYLGLUCOSAMINYLTRANSFERASE"/>
    <property type="match status" value="1"/>
</dbReference>
<proteinExistence type="predicted"/>
<organism evidence="10 11">
    <name type="scientific">Globisporangium ultimum (strain ATCC 200006 / CBS 805.95 / DAOM BR144)</name>
    <name type="common">Pythium ultimum</name>
    <dbReference type="NCBI Taxonomy" id="431595"/>
    <lineage>
        <taxon>Eukaryota</taxon>
        <taxon>Sar</taxon>
        <taxon>Stramenopiles</taxon>
        <taxon>Oomycota</taxon>
        <taxon>Peronosporomycetes</taxon>
        <taxon>Pythiales</taxon>
        <taxon>Pythiaceae</taxon>
        <taxon>Globisporangium</taxon>
    </lineage>
</organism>
<keyword evidence="11" id="KW-1185">Reference proteome</keyword>
<keyword evidence="4" id="KW-0223">Dioxygenase</keyword>
<evidence type="ECO:0000256" key="8">
    <source>
        <dbReference type="SAM" id="MobiDB-lite"/>
    </source>
</evidence>
<protein>
    <recommendedName>
        <fullName evidence="2">procollagen-lysine 5-dioxygenase</fullName>
        <ecNumber evidence="2">1.14.11.4</ecNumber>
    </recommendedName>
</protein>
<evidence type="ECO:0000256" key="6">
    <source>
        <dbReference type="ARBA" id="ARBA00023004"/>
    </source>
</evidence>
<dbReference type="OMA" id="PNEVIPC"/>
<dbReference type="GO" id="GO:0005506">
    <property type="term" value="F:iron ion binding"/>
    <property type="evidence" value="ECO:0007669"/>
    <property type="project" value="InterPro"/>
</dbReference>
<comment type="cofactor">
    <cofactor evidence="1">
        <name>L-ascorbate</name>
        <dbReference type="ChEBI" id="CHEBI:38290"/>
    </cofactor>
</comment>
<evidence type="ECO:0000313" key="10">
    <source>
        <dbReference type="EnsemblProtists" id="PYU1_T004073"/>
    </source>
</evidence>
<dbReference type="HOGENOM" id="CLU_029990_0_0_1"/>
<evidence type="ECO:0000256" key="7">
    <source>
        <dbReference type="ARBA" id="ARBA00047930"/>
    </source>
</evidence>
<dbReference type="InterPro" id="IPR006620">
    <property type="entry name" value="Pro_4_hyd_alph"/>
</dbReference>
<dbReference type="GO" id="GO:0008475">
    <property type="term" value="F:procollagen-lysine 5-dioxygenase activity"/>
    <property type="evidence" value="ECO:0007669"/>
    <property type="project" value="UniProtKB-EC"/>
</dbReference>
<feature type="region of interest" description="Disordered" evidence="8">
    <location>
        <begin position="260"/>
        <end position="285"/>
    </location>
</feature>
<dbReference type="SMART" id="SM00702">
    <property type="entry name" value="P4Hc"/>
    <property type="match status" value="1"/>
</dbReference>
<reference evidence="10" key="3">
    <citation type="submission" date="2015-02" db="UniProtKB">
        <authorList>
            <consortium name="EnsemblProtists"/>
        </authorList>
    </citation>
    <scope>IDENTIFICATION</scope>
    <source>
        <strain evidence="10">DAOM BR144</strain>
    </source>
</reference>
<dbReference type="InParanoid" id="K3WGI2"/>
<dbReference type="STRING" id="431595.K3WGI2"/>
<name>K3WGI2_GLOUD</name>
<dbReference type="EMBL" id="GL376567">
    <property type="status" value="NOT_ANNOTATED_CDS"/>
    <property type="molecule type" value="Genomic_DNA"/>
</dbReference>
<evidence type="ECO:0000256" key="1">
    <source>
        <dbReference type="ARBA" id="ARBA00001961"/>
    </source>
</evidence>
<keyword evidence="5" id="KW-0560">Oxidoreductase</keyword>
<dbReference type="SUPFAM" id="SSF53448">
    <property type="entry name" value="Nucleotide-diphospho-sugar transferases"/>
    <property type="match status" value="1"/>
</dbReference>
<dbReference type="EC" id="1.14.11.4" evidence="2"/>
<accession>K3WGI2</accession>
<dbReference type="InterPro" id="IPR021067">
    <property type="entry name" value="Glycosyltransferase"/>
</dbReference>
<dbReference type="VEuPathDB" id="FungiDB:PYU1_G004063"/>
<evidence type="ECO:0000256" key="3">
    <source>
        <dbReference type="ARBA" id="ARBA00022723"/>
    </source>
</evidence>
<comment type="catalytic activity">
    <reaction evidence="7">
        <text>L-lysyl-[collagen] + 2-oxoglutarate + O2 = (5R)-5-hydroxy-L-lysyl-[collagen] + succinate + CO2</text>
        <dbReference type="Rhea" id="RHEA:16569"/>
        <dbReference type="Rhea" id="RHEA-COMP:12751"/>
        <dbReference type="Rhea" id="RHEA-COMP:12752"/>
        <dbReference type="ChEBI" id="CHEBI:15379"/>
        <dbReference type="ChEBI" id="CHEBI:16526"/>
        <dbReference type="ChEBI" id="CHEBI:16810"/>
        <dbReference type="ChEBI" id="CHEBI:29969"/>
        <dbReference type="ChEBI" id="CHEBI:30031"/>
        <dbReference type="ChEBI" id="CHEBI:133442"/>
        <dbReference type="EC" id="1.14.11.4"/>
    </reaction>
</comment>
<dbReference type="PROSITE" id="PS51471">
    <property type="entry name" value="FE2OG_OXY"/>
    <property type="match status" value="1"/>
</dbReference>
<dbReference type="Gene3D" id="2.60.120.620">
    <property type="entry name" value="q2cbj1_9rhob like domain"/>
    <property type="match status" value="1"/>
</dbReference>
<reference evidence="11" key="1">
    <citation type="journal article" date="2010" name="Genome Biol.">
        <title>Genome sequence of the necrotrophic plant pathogen Pythium ultimum reveals original pathogenicity mechanisms and effector repertoire.</title>
        <authorList>
            <person name="Levesque C.A."/>
            <person name="Brouwer H."/>
            <person name="Cano L."/>
            <person name="Hamilton J.P."/>
            <person name="Holt C."/>
            <person name="Huitema E."/>
            <person name="Raffaele S."/>
            <person name="Robideau G.P."/>
            <person name="Thines M."/>
            <person name="Win J."/>
            <person name="Zerillo M.M."/>
            <person name="Beakes G.W."/>
            <person name="Boore J.L."/>
            <person name="Busam D."/>
            <person name="Dumas B."/>
            <person name="Ferriera S."/>
            <person name="Fuerstenberg S.I."/>
            <person name="Gachon C.M."/>
            <person name="Gaulin E."/>
            <person name="Govers F."/>
            <person name="Grenville-Briggs L."/>
            <person name="Horner N."/>
            <person name="Hostetler J."/>
            <person name="Jiang R.H."/>
            <person name="Johnson J."/>
            <person name="Krajaejun T."/>
            <person name="Lin H."/>
            <person name="Meijer H.J."/>
            <person name="Moore B."/>
            <person name="Morris P."/>
            <person name="Phuntmart V."/>
            <person name="Puiu D."/>
            <person name="Shetty J."/>
            <person name="Stajich J.E."/>
            <person name="Tripathy S."/>
            <person name="Wawra S."/>
            <person name="van West P."/>
            <person name="Whitty B.R."/>
            <person name="Coutinho P.M."/>
            <person name="Henrissat B."/>
            <person name="Martin F."/>
            <person name="Thomas P.D."/>
            <person name="Tyler B.M."/>
            <person name="De Vries R.P."/>
            <person name="Kamoun S."/>
            <person name="Yandell M."/>
            <person name="Tisserat N."/>
            <person name="Buell C.R."/>
        </authorList>
    </citation>
    <scope>NUCLEOTIDE SEQUENCE</scope>
    <source>
        <strain evidence="11">DAOM:BR144</strain>
    </source>
</reference>
<dbReference type="InterPro" id="IPR044862">
    <property type="entry name" value="Pro_4_hyd_alph_FE2OG_OXY"/>
</dbReference>
<keyword evidence="6" id="KW-0408">Iron</keyword>
<evidence type="ECO:0000256" key="5">
    <source>
        <dbReference type="ARBA" id="ARBA00023002"/>
    </source>
</evidence>
<reference evidence="11" key="2">
    <citation type="submission" date="2010-04" db="EMBL/GenBank/DDBJ databases">
        <authorList>
            <person name="Buell R."/>
            <person name="Hamilton J."/>
            <person name="Hostetler J."/>
        </authorList>
    </citation>
    <scope>NUCLEOTIDE SEQUENCE [LARGE SCALE GENOMIC DNA]</scope>
    <source>
        <strain evidence="11">DAOM:BR144</strain>
    </source>
</reference>
<dbReference type="Pfam" id="PF13640">
    <property type="entry name" value="2OG-FeII_Oxy_3"/>
    <property type="match status" value="1"/>
</dbReference>
<dbReference type="PANTHER" id="PTHR34496">
    <property type="entry name" value="GLCNAC TRANSFERASE-RELATED"/>
    <property type="match status" value="1"/>
</dbReference>
<dbReference type="eggNOG" id="KOG3710">
    <property type="taxonomic scope" value="Eukaryota"/>
</dbReference>
<evidence type="ECO:0000313" key="11">
    <source>
        <dbReference type="Proteomes" id="UP000019132"/>
    </source>
</evidence>
<feature type="compositionally biased region" description="Polar residues" evidence="8">
    <location>
        <begin position="267"/>
        <end position="276"/>
    </location>
</feature>
<dbReference type="Pfam" id="PF11397">
    <property type="entry name" value="GlcNAc"/>
    <property type="match status" value="2"/>
</dbReference>
<evidence type="ECO:0000259" key="9">
    <source>
        <dbReference type="PROSITE" id="PS51471"/>
    </source>
</evidence>
<dbReference type="AlphaFoldDB" id="K3WGI2"/>
<dbReference type="InterPro" id="IPR005123">
    <property type="entry name" value="Oxoglu/Fe-dep_dioxygenase_dom"/>
</dbReference>
<feature type="domain" description="Fe2OG dioxygenase" evidence="9">
    <location>
        <begin position="138"/>
        <end position="252"/>
    </location>
</feature>
<evidence type="ECO:0000256" key="4">
    <source>
        <dbReference type="ARBA" id="ARBA00022964"/>
    </source>
</evidence>
<dbReference type="InterPro" id="IPR029044">
    <property type="entry name" value="Nucleotide-diphossugar_trans"/>
</dbReference>
<dbReference type="Proteomes" id="UP000019132">
    <property type="component" value="Unassembled WGS sequence"/>
</dbReference>
<evidence type="ECO:0000256" key="2">
    <source>
        <dbReference type="ARBA" id="ARBA00012264"/>
    </source>
</evidence>